<name>A0AAN8PCA8_POLSC</name>
<organism evidence="1 2">
    <name type="scientific">Polyplax serrata</name>
    <name type="common">Common mouse louse</name>
    <dbReference type="NCBI Taxonomy" id="468196"/>
    <lineage>
        <taxon>Eukaryota</taxon>
        <taxon>Metazoa</taxon>
        <taxon>Ecdysozoa</taxon>
        <taxon>Arthropoda</taxon>
        <taxon>Hexapoda</taxon>
        <taxon>Insecta</taxon>
        <taxon>Pterygota</taxon>
        <taxon>Neoptera</taxon>
        <taxon>Paraneoptera</taxon>
        <taxon>Psocodea</taxon>
        <taxon>Troctomorpha</taxon>
        <taxon>Phthiraptera</taxon>
        <taxon>Anoplura</taxon>
        <taxon>Polyplacidae</taxon>
        <taxon>Polyplax</taxon>
    </lineage>
</organism>
<proteinExistence type="predicted"/>
<sequence length="126" mass="14501">MDMLHRTYNLDESGQLDRTYASYHTKYSVYAIPCLSKSRTPHVVSRYRYHWYTRPNTHKPQPLYGNFLSSDNGSSGEVGTAVLVATTVAKQDKGRRQQKRDFKRGQEEDGALVLQTWKLGSNEKET</sequence>
<reference evidence="1 2" key="1">
    <citation type="submission" date="2023-10" db="EMBL/GenBank/DDBJ databases">
        <title>Genomes of two closely related lineages of the louse Polyplax serrata with different host specificities.</title>
        <authorList>
            <person name="Martinu J."/>
            <person name="Tarabai H."/>
            <person name="Stefka J."/>
            <person name="Hypsa V."/>
        </authorList>
    </citation>
    <scope>NUCLEOTIDE SEQUENCE [LARGE SCALE GENOMIC DNA]</scope>
    <source>
        <strain evidence="1">HR10_N</strain>
    </source>
</reference>
<protein>
    <submittedName>
        <fullName evidence="1">Uncharacterized protein</fullName>
    </submittedName>
</protein>
<evidence type="ECO:0000313" key="1">
    <source>
        <dbReference type="EMBL" id="KAK6623302.1"/>
    </source>
</evidence>
<dbReference type="AlphaFoldDB" id="A0AAN8PCA8"/>
<dbReference type="EMBL" id="JAWJWE010000038">
    <property type="protein sequence ID" value="KAK6623302.1"/>
    <property type="molecule type" value="Genomic_DNA"/>
</dbReference>
<accession>A0AAN8PCA8</accession>
<evidence type="ECO:0000313" key="2">
    <source>
        <dbReference type="Proteomes" id="UP001372834"/>
    </source>
</evidence>
<dbReference type="Proteomes" id="UP001372834">
    <property type="component" value="Unassembled WGS sequence"/>
</dbReference>
<gene>
    <name evidence="1" type="ORF">RUM43_009154</name>
</gene>
<comment type="caution">
    <text evidence="1">The sequence shown here is derived from an EMBL/GenBank/DDBJ whole genome shotgun (WGS) entry which is preliminary data.</text>
</comment>